<protein>
    <submittedName>
        <fullName evidence="1">Uncharacterized protein</fullName>
    </submittedName>
</protein>
<dbReference type="AlphaFoldDB" id="A0A1M2UTV2"/>
<name>A0A1M2UTV2_MARNT</name>
<gene>
    <name evidence="1" type="ORF">BEE62_00585</name>
</gene>
<evidence type="ECO:0000313" key="1">
    <source>
        <dbReference type="EMBL" id="OJS98722.1"/>
    </source>
</evidence>
<dbReference type="EMBL" id="MPKY01000001">
    <property type="protein sequence ID" value="OJS98722.1"/>
    <property type="molecule type" value="Genomic_DNA"/>
</dbReference>
<comment type="caution">
    <text evidence="1">The sequence shown here is derived from an EMBL/GenBank/DDBJ whole genome shotgun (WGS) entry which is preliminary data.</text>
</comment>
<reference evidence="1" key="1">
    <citation type="submission" date="2016-11" db="EMBL/GenBank/DDBJ databases">
        <title>Draft Genome Sequence of Marinobacter hydrocarbonoclasticus strain STW2, a polyaromatic aromatic hydrocarbon degrading and denitrifying bacterium from rhizosphere of Seagrass Enhalus acodoides.</title>
        <authorList>
            <person name="Ling J."/>
            <person name="Dong J."/>
        </authorList>
    </citation>
    <scope>NUCLEOTIDE SEQUENCE [LARGE SCALE GENOMIC DNA]</scope>
    <source>
        <strain evidence="1">STW2</strain>
    </source>
</reference>
<organism evidence="1 2">
    <name type="scientific">Marinobacter nauticus</name>
    <name type="common">Marinobacter hydrocarbonoclasticus</name>
    <name type="synonym">Marinobacter aquaeolei</name>
    <dbReference type="NCBI Taxonomy" id="2743"/>
    <lineage>
        <taxon>Bacteria</taxon>
        <taxon>Pseudomonadati</taxon>
        <taxon>Pseudomonadota</taxon>
        <taxon>Gammaproteobacteria</taxon>
        <taxon>Pseudomonadales</taxon>
        <taxon>Marinobacteraceae</taxon>
        <taxon>Marinobacter</taxon>
    </lineage>
</organism>
<dbReference type="Proteomes" id="UP000183986">
    <property type="component" value="Unassembled WGS sequence"/>
</dbReference>
<sequence>MPVTEAFFEARDGILCNGCRGAFSGNNAPGYQPEDGTVGISFSNTSSPLASWSRNRAGVKLELER</sequence>
<proteinExistence type="predicted"/>
<keyword evidence="2" id="KW-1185">Reference proteome</keyword>
<accession>A0A1M2UTV2</accession>
<evidence type="ECO:0000313" key="2">
    <source>
        <dbReference type="Proteomes" id="UP000183986"/>
    </source>
</evidence>